<dbReference type="Proteomes" id="UP000038045">
    <property type="component" value="Unplaced"/>
</dbReference>
<organism evidence="1 2">
    <name type="scientific">Parastrongyloides trichosuri</name>
    <name type="common">Possum-specific nematode worm</name>
    <dbReference type="NCBI Taxonomy" id="131310"/>
    <lineage>
        <taxon>Eukaryota</taxon>
        <taxon>Metazoa</taxon>
        <taxon>Ecdysozoa</taxon>
        <taxon>Nematoda</taxon>
        <taxon>Chromadorea</taxon>
        <taxon>Rhabditida</taxon>
        <taxon>Tylenchina</taxon>
        <taxon>Panagrolaimomorpha</taxon>
        <taxon>Strongyloidoidea</taxon>
        <taxon>Strongyloididae</taxon>
        <taxon>Parastrongyloides</taxon>
    </lineage>
</organism>
<evidence type="ECO:0000313" key="1">
    <source>
        <dbReference type="Proteomes" id="UP000038045"/>
    </source>
</evidence>
<dbReference type="WBParaSite" id="PTRK_0001547000.1">
    <property type="protein sequence ID" value="PTRK_0001547000.1"/>
    <property type="gene ID" value="PTRK_0001547000"/>
</dbReference>
<dbReference type="AlphaFoldDB" id="A0A0N5A1H1"/>
<proteinExistence type="predicted"/>
<protein>
    <submittedName>
        <fullName evidence="2">DUF2428 domain-containing protein</fullName>
    </submittedName>
</protein>
<accession>A0A0N5A1H1</accession>
<evidence type="ECO:0000313" key="2">
    <source>
        <dbReference type="WBParaSite" id="PTRK_0001547000.1"/>
    </source>
</evidence>
<name>A0A0N5A1H1_PARTI</name>
<reference evidence="2" key="1">
    <citation type="submission" date="2017-02" db="UniProtKB">
        <authorList>
            <consortium name="WormBaseParasite"/>
        </authorList>
    </citation>
    <scope>IDENTIFICATION</scope>
</reference>
<keyword evidence="1" id="KW-1185">Reference proteome</keyword>
<sequence length="915" mass="106746">MFTASSGLPILGETSNNLNECWKCKEYNAETPWSNIDEGLKITDNQLPTCLSFFHGKIILTTSNLTESLKEKILHFFVAWKELKSKGIKEISDDIKKSHLGDIKKLFIYLKLACKNYLSIHDIKSFKIIIEILLKYLRHIGDIIDCITSVKIYDNINENYKLHALFIIYSSTIEILSLPGDEMEEKIFIENGNIVISKLKTKLIEGYLIGIAWYSDKLVVSPLCSCFYNSLYQISYLNTINFWQKMDKTIQLISQCQISKDKKIDMCEEFIRSIYISNNDISPACFFMLLKVLHNFNESLYKGNNGSSTNDKQLHIPLRMIIRSVFPSLLQTRKDNLSRYLVSIYEILLTKPVTEYEYCDTLITHSIHALIPTFNESFVDSTLEDIFNTNNIYSLHDQMISFYNNTTVVNIKNQQPWSVFVKLILLISKNTNIWIKNESKILHLLNINRIRNITKVASKKLILLYFGILISLKSNVYRYIIDILNYDIQKCDEDEKMLRLRLFGILIVEVKSIQEYNTEIIDLFGKFSISNVNHLSMLPECIMIDKYLLQKCDIKCCLEKSLSSLTDIHRGNINIFLDVFNTYDNVILWENCWKSLIVYWSNPSQYFLDRVDSKLRYTIINQMELLAKEEPTKLSRYFQYILIKCVDKLTFKVVPKKDLIEFIELYLTLSVDLKICEENNLLNVWILILLTNYKNPKIDENKLQETSTKICTLLGNEFTSIDEFLDSPLIPSDSKASMYLINYIFTGIKSISDIDINFSKKLISSIISNNFCEIIQESIRKDSQTKDKNEFFIYFTVELFSNVTKLLIDIDAKITSINKAMITKCCQTFLERTITILKNEKYYDSRVLTDKILVPILLNLLKLNLEQMEYLKKLTMKIVKLGYNDEYFRNNKYQELINIFPLSSNLLVNAKSMVL</sequence>